<dbReference type="InterPro" id="IPR003445">
    <property type="entry name" value="Cat_transpt"/>
</dbReference>
<dbReference type="Proteomes" id="UP000677228">
    <property type="component" value="Unassembled WGS sequence"/>
</dbReference>
<feature type="transmembrane region" description="Helical" evidence="8">
    <location>
        <begin position="73"/>
        <end position="92"/>
    </location>
</feature>
<dbReference type="GO" id="GO:0035091">
    <property type="term" value="F:phosphatidylinositol binding"/>
    <property type="evidence" value="ECO:0007669"/>
    <property type="project" value="TreeGrafter"/>
</dbReference>
<evidence type="ECO:0000313" key="11">
    <source>
        <dbReference type="EMBL" id="CAF3824250.1"/>
    </source>
</evidence>
<evidence type="ECO:0000256" key="8">
    <source>
        <dbReference type="SAM" id="Phobius"/>
    </source>
</evidence>
<dbReference type="Proteomes" id="UP000682733">
    <property type="component" value="Unassembled WGS sequence"/>
</dbReference>
<feature type="non-terminal residue" evidence="10">
    <location>
        <position position="604"/>
    </location>
</feature>
<evidence type="ECO:0000256" key="2">
    <source>
        <dbReference type="ARBA" id="ARBA00022448"/>
    </source>
</evidence>
<dbReference type="EMBL" id="CAJNOK010008250">
    <property type="protein sequence ID" value="CAF1058373.1"/>
    <property type="molecule type" value="Genomic_DNA"/>
</dbReference>
<keyword evidence="6 8" id="KW-0472">Membrane</keyword>
<organism evidence="10 12">
    <name type="scientific">Didymodactylos carnosus</name>
    <dbReference type="NCBI Taxonomy" id="1234261"/>
    <lineage>
        <taxon>Eukaryota</taxon>
        <taxon>Metazoa</taxon>
        <taxon>Spiralia</taxon>
        <taxon>Gnathifera</taxon>
        <taxon>Rotifera</taxon>
        <taxon>Eurotatoria</taxon>
        <taxon>Bdelloidea</taxon>
        <taxon>Philodinida</taxon>
        <taxon>Philodinidae</taxon>
        <taxon>Didymodactylos</taxon>
    </lineage>
</organism>
<dbReference type="FunFam" id="3.30.530.20:FF:000028">
    <property type="entry name" value="Phosphatidylinositol transfer protein 5"/>
    <property type="match status" value="1"/>
</dbReference>
<evidence type="ECO:0000313" key="10">
    <source>
        <dbReference type="EMBL" id="CAF1058373.1"/>
    </source>
</evidence>
<dbReference type="Gene3D" id="3.30.530.20">
    <property type="match status" value="1"/>
</dbReference>
<dbReference type="GO" id="GO:0071944">
    <property type="term" value="C:cell periphery"/>
    <property type="evidence" value="ECO:0007669"/>
    <property type="project" value="UniProtKB-ARBA"/>
</dbReference>
<evidence type="ECO:0000313" key="12">
    <source>
        <dbReference type="Proteomes" id="UP000677228"/>
    </source>
</evidence>
<comment type="caution">
    <text evidence="10">The sequence shown here is derived from an EMBL/GenBank/DDBJ whole genome shotgun (WGS) entry which is preliminary data.</text>
</comment>
<dbReference type="InterPro" id="IPR023393">
    <property type="entry name" value="START-like_dom_sf"/>
</dbReference>
<dbReference type="InterPro" id="IPR001666">
    <property type="entry name" value="PI_transfer"/>
</dbReference>
<dbReference type="AlphaFoldDB" id="A0A8S2DUK3"/>
<sequence length="604" mass="70348">SDGLARFVTDVYINIFVMFVVISGTSLFPAIIHRVISILKQVAPWRFKIIFDYILVNNHRLTTVLYPAVQTRLYLTITLIMQITGVVISLILDFTDDPLSVYSGGTRFMIFMFETVNARFAGYQTIDIGQLAAGTLLTYMMLMAAKPQMLCAINENPFELEWIVLQTQEKVEQKLETRRQSLGLQNTTALDGRRQSVVFPINRVQNFLKRQSIAAKTSARKHFSKHLKLALAKNQIRIDDIHSVMNIDQGGQQPQTSHRPSAVASASSDDDDSNVSWLRRKLFIIVFTRQLLQSVFTLLISPRMWLFLFLFLICSFEQYHLHPTDPNITVFKIIFELISEMLLQEYRICLPLTVEEYRVGQLYMICKHCEEESMRDEGVEVVKNEPCNDEQYGSGQCTEKRLYLSSRLPSWIRSFIPNLFYITEKAWNYYPYTCSFLPRFSIVVETKYEDNNGTTDNCHNLSEEEVQNRKLEFLDIVADHVPEHKYKLSEDPTKFKSKKTGRGPLTPDWIQTFKPIMCAYKIVRVRFEVWGLQTRSEDFIQRTVRDILLLAHRQAFTWMDEWYDMSMEEVRKYEQEMFQTTNKKVMHSAGSVNSVHSTTMSVHE</sequence>
<dbReference type="GO" id="GO:0016020">
    <property type="term" value="C:membrane"/>
    <property type="evidence" value="ECO:0007669"/>
    <property type="project" value="UniProtKB-SubCell"/>
</dbReference>
<evidence type="ECO:0000256" key="7">
    <source>
        <dbReference type="SAM" id="MobiDB-lite"/>
    </source>
</evidence>
<dbReference type="PRINTS" id="PR00391">
    <property type="entry name" value="PITRANSFER"/>
</dbReference>
<evidence type="ECO:0000259" key="9">
    <source>
        <dbReference type="Pfam" id="PF02121"/>
    </source>
</evidence>
<keyword evidence="3 8" id="KW-0812">Transmembrane</keyword>
<dbReference type="GO" id="GO:0005737">
    <property type="term" value="C:cytoplasm"/>
    <property type="evidence" value="ECO:0007669"/>
    <property type="project" value="UniProtKB-ARBA"/>
</dbReference>
<feature type="compositionally biased region" description="Polar residues" evidence="7">
    <location>
        <begin position="249"/>
        <end position="259"/>
    </location>
</feature>
<evidence type="ECO:0000256" key="1">
    <source>
        <dbReference type="ARBA" id="ARBA00004141"/>
    </source>
</evidence>
<dbReference type="PANTHER" id="PTHR10658:SF54">
    <property type="entry name" value="CYTOPLASMIC PHOSPHATIDYLINOSITOL TRANSFER PROTEIN 1"/>
    <property type="match status" value="1"/>
</dbReference>
<name>A0A8S2DUK3_9BILA</name>
<dbReference type="SUPFAM" id="SSF55961">
    <property type="entry name" value="Bet v1-like"/>
    <property type="match status" value="1"/>
</dbReference>
<dbReference type="InterPro" id="IPR055261">
    <property type="entry name" value="PI_transfer_N"/>
</dbReference>
<feature type="transmembrane region" description="Helical" evidence="8">
    <location>
        <begin position="291"/>
        <end position="313"/>
    </location>
</feature>
<dbReference type="GO" id="GO:0008526">
    <property type="term" value="F:phosphatidylinositol transfer activity"/>
    <property type="evidence" value="ECO:0007669"/>
    <property type="project" value="TreeGrafter"/>
</dbReference>
<comment type="subcellular location">
    <subcellularLocation>
        <location evidence="1">Membrane</location>
        <topology evidence="1">Multi-pass membrane protein</topology>
    </subcellularLocation>
</comment>
<proteinExistence type="predicted"/>
<feature type="domain" description="Phosphatidylinositol transfer protein N-terminal" evidence="9">
    <location>
        <begin position="341"/>
        <end position="577"/>
    </location>
</feature>
<dbReference type="Pfam" id="PF02386">
    <property type="entry name" value="TrkH"/>
    <property type="match status" value="1"/>
</dbReference>
<evidence type="ECO:0000256" key="3">
    <source>
        <dbReference type="ARBA" id="ARBA00022692"/>
    </source>
</evidence>
<accession>A0A8S2DUK3</accession>
<keyword evidence="2" id="KW-0813">Transport</keyword>
<evidence type="ECO:0000256" key="4">
    <source>
        <dbReference type="ARBA" id="ARBA00022989"/>
    </source>
</evidence>
<reference evidence="10" key="1">
    <citation type="submission" date="2021-02" db="EMBL/GenBank/DDBJ databases">
        <authorList>
            <person name="Nowell W R."/>
        </authorList>
    </citation>
    <scope>NUCLEOTIDE SEQUENCE</scope>
</reference>
<protein>
    <recommendedName>
        <fullName evidence="9">Phosphatidylinositol transfer protein N-terminal domain-containing protein</fullName>
    </recommendedName>
</protein>
<dbReference type="GO" id="GO:0030001">
    <property type="term" value="P:metal ion transport"/>
    <property type="evidence" value="ECO:0007669"/>
    <property type="project" value="UniProtKB-ARBA"/>
</dbReference>
<feature type="region of interest" description="Disordered" evidence="7">
    <location>
        <begin position="249"/>
        <end position="273"/>
    </location>
</feature>
<evidence type="ECO:0000256" key="5">
    <source>
        <dbReference type="ARBA" id="ARBA00023065"/>
    </source>
</evidence>
<keyword evidence="4 8" id="KW-1133">Transmembrane helix</keyword>
<dbReference type="GO" id="GO:0008324">
    <property type="term" value="F:monoatomic cation transmembrane transporter activity"/>
    <property type="evidence" value="ECO:0007669"/>
    <property type="project" value="InterPro"/>
</dbReference>
<dbReference type="PANTHER" id="PTHR10658">
    <property type="entry name" value="PHOSPHATIDYLINOSITOL TRANSFER PROTEIN"/>
    <property type="match status" value="1"/>
</dbReference>
<keyword evidence="5" id="KW-0406">Ion transport</keyword>
<dbReference type="EMBL" id="CAJOBA010008265">
    <property type="protein sequence ID" value="CAF3824250.1"/>
    <property type="molecule type" value="Genomic_DNA"/>
</dbReference>
<gene>
    <name evidence="10" type="ORF">OVA965_LOCUS17285</name>
    <name evidence="11" type="ORF">TMI583_LOCUS17296</name>
</gene>
<evidence type="ECO:0000256" key="6">
    <source>
        <dbReference type="ARBA" id="ARBA00023136"/>
    </source>
</evidence>
<feature type="transmembrane region" description="Helical" evidence="8">
    <location>
        <begin position="121"/>
        <end position="142"/>
    </location>
</feature>
<dbReference type="Pfam" id="PF02121">
    <property type="entry name" value="IP_trans"/>
    <property type="match status" value="1"/>
</dbReference>
<feature type="transmembrane region" description="Helical" evidence="8">
    <location>
        <begin position="12"/>
        <end position="32"/>
    </location>
</feature>